<gene>
    <name evidence="1" type="ORF">BJ508DRAFT_101429</name>
</gene>
<protein>
    <submittedName>
        <fullName evidence="1">Uncharacterized protein</fullName>
    </submittedName>
</protein>
<organism evidence="1 2">
    <name type="scientific">Ascobolus immersus RN42</name>
    <dbReference type="NCBI Taxonomy" id="1160509"/>
    <lineage>
        <taxon>Eukaryota</taxon>
        <taxon>Fungi</taxon>
        <taxon>Dikarya</taxon>
        <taxon>Ascomycota</taxon>
        <taxon>Pezizomycotina</taxon>
        <taxon>Pezizomycetes</taxon>
        <taxon>Pezizales</taxon>
        <taxon>Ascobolaceae</taxon>
        <taxon>Ascobolus</taxon>
    </lineage>
</organism>
<reference evidence="1 2" key="1">
    <citation type="journal article" date="2018" name="Nat. Ecol. Evol.">
        <title>Pezizomycetes genomes reveal the molecular basis of ectomycorrhizal truffle lifestyle.</title>
        <authorList>
            <person name="Murat C."/>
            <person name="Payen T."/>
            <person name="Noel B."/>
            <person name="Kuo A."/>
            <person name="Morin E."/>
            <person name="Chen J."/>
            <person name="Kohler A."/>
            <person name="Krizsan K."/>
            <person name="Balestrini R."/>
            <person name="Da Silva C."/>
            <person name="Montanini B."/>
            <person name="Hainaut M."/>
            <person name="Levati E."/>
            <person name="Barry K.W."/>
            <person name="Belfiori B."/>
            <person name="Cichocki N."/>
            <person name="Clum A."/>
            <person name="Dockter R.B."/>
            <person name="Fauchery L."/>
            <person name="Guy J."/>
            <person name="Iotti M."/>
            <person name="Le Tacon F."/>
            <person name="Lindquist E.A."/>
            <person name="Lipzen A."/>
            <person name="Malagnac F."/>
            <person name="Mello A."/>
            <person name="Molinier V."/>
            <person name="Miyauchi S."/>
            <person name="Poulain J."/>
            <person name="Riccioni C."/>
            <person name="Rubini A."/>
            <person name="Sitrit Y."/>
            <person name="Splivallo R."/>
            <person name="Traeger S."/>
            <person name="Wang M."/>
            <person name="Zifcakova L."/>
            <person name="Wipf D."/>
            <person name="Zambonelli A."/>
            <person name="Paolocci F."/>
            <person name="Nowrousian M."/>
            <person name="Ottonello S."/>
            <person name="Baldrian P."/>
            <person name="Spatafora J.W."/>
            <person name="Henrissat B."/>
            <person name="Nagy L.G."/>
            <person name="Aury J.M."/>
            <person name="Wincker P."/>
            <person name="Grigoriev I.V."/>
            <person name="Bonfante P."/>
            <person name="Martin F.M."/>
        </authorList>
    </citation>
    <scope>NUCLEOTIDE SEQUENCE [LARGE SCALE GENOMIC DNA]</scope>
    <source>
        <strain evidence="1 2">RN42</strain>
    </source>
</reference>
<name>A0A3N4IKH8_ASCIM</name>
<evidence type="ECO:0000313" key="1">
    <source>
        <dbReference type="EMBL" id="RPA82134.1"/>
    </source>
</evidence>
<keyword evidence="2" id="KW-1185">Reference proteome</keyword>
<evidence type="ECO:0000313" key="2">
    <source>
        <dbReference type="Proteomes" id="UP000275078"/>
    </source>
</evidence>
<dbReference type="AlphaFoldDB" id="A0A3N4IKH8"/>
<dbReference type="EMBL" id="ML119674">
    <property type="protein sequence ID" value="RPA82134.1"/>
    <property type="molecule type" value="Genomic_DNA"/>
</dbReference>
<proteinExistence type="predicted"/>
<dbReference type="Proteomes" id="UP000275078">
    <property type="component" value="Unassembled WGS sequence"/>
</dbReference>
<sequence>MLFSPQACRILNFLARLLKNTTQLTSSPGVKTMPGKLPSPGRIFTIGDVSLTVNSATARKDDLGILRPQFLVSEDNSEGLSQPSPELFRWGEDNSTCFKLFHSSKPMKDPARDGAFVRPAFRTMRWDALVDSAQYIGISSKTKVWQLRDFLFAIWEFDKLEVPVHSSEVELWAAGWDWGDYDSQVYYRQNKETEHRWPMVPLTKPPGMGLDRRNTVGSLLDITLAGKPWTFILRVPGLFSSHDVYYPQYRAPTSLQMGKPGTLLGERKAFLHKQLQAPLFEQVAYGSSVLRRAFSYTWKEEAGPKLSFADFRNACVEVLLSYEENHFSPGVLEDLFSNAWIFHIDMTEDEIPLVPLDRVISDSPNEYVVSKILHQVGPDGTPSWLDIFEDFRVPSLEDAFVSFVKHDKEMKDVLASASMDTQQPQADVAPQRRRMYFCFVEGLERLRAPAIKRLLQQMNFFTESGIRGIVCVQAKDTKEVREAFMGHSAYFSVPLYELCPDTGETEWGYYSKWFKADSQRKYSDYYTADGQPRSDAGLVQVEGE</sequence>
<accession>A0A3N4IKH8</accession>